<evidence type="ECO:0000256" key="4">
    <source>
        <dbReference type="ARBA" id="ARBA00022833"/>
    </source>
</evidence>
<feature type="domain" description="CR-type" evidence="6">
    <location>
        <begin position="15"/>
        <end position="79"/>
    </location>
</feature>
<evidence type="ECO:0000256" key="2">
    <source>
        <dbReference type="ARBA" id="ARBA00022737"/>
    </source>
</evidence>
<keyword evidence="3 5" id="KW-0863">Zinc-finger</keyword>
<dbReference type="GO" id="GO:0051082">
    <property type="term" value="F:unfolded protein binding"/>
    <property type="evidence" value="ECO:0007669"/>
    <property type="project" value="InterPro"/>
</dbReference>
<protein>
    <recommendedName>
        <fullName evidence="6">CR-type domain-containing protein</fullName>
    </recommendedName>
</protein>
<evidence type="ECO:0000256" key="5">
    <source>
        <dbReference type="PROSITE-ProRule" id="PRU00546"/>
    </source>
</evidence>
<dbReference type="Gene3D" id="2.10.230.10">
    <property type="entry name" value="Heat shock protein DnaJ, cysteine-rich domain"/>
    <property type="match status" value="1"/>
</dbReference>
<dbReference type="EMBL" id="ADBV01025870">
    <property type="protein sequence ID" value="EJW69766.1"/>
    <property type="molecule type" value="Genomic_DNA"/>
</dbReference>
<evidence type="ECO:0000313" key="8">
    <source>
        <dbReference type="Proteomes" id="UP000004810"/>
    </source>
</evidence>
<dbReference type="GO" id="GO:0030544">
    <property type="term" value="F:Hsp70 protein binding"/>
    <property type="evidence" value="ECO:0007669"/>
    <property type="project" value="InterPro"/>
</dbReference>
<keyword evidence="2" id="KW-0677">Repeat</keyword>
<dbReference type="Gene3D" id="2.60.260.20">
    <property type="entry name" value="Urease metallochaperone UreE, N-terminal domain"/>
    <property type="match status" value="1"/>
</dbReference>
<evidence type="ECO:0000256" key="1">
    <source>
        <dbReference type="ARBA" id="ARBA00022723"/>
    </source>
</evidence>
<dbReference type="SUPFAM" id="SSF49493">
    <property type="entry name" value="HSP40/DnaJ peptide-binding domain"/>
    <property type="match status" value="1"/>
</dbReference>
<dbReference type="GO" id="GO:0006457">
    <property type="term" value="P:protein folding"/>
    <property type="evidence" value="ECO:0007669"/>
    <property type="project" value="InterPro"/>
</dbReference>
<dbReference type="SUPFAM" id="SSF57938">
    <property type="entry name" value="DnaJ/Hsp40 cysteine-rich domain"/>
    <property type="match status" value="1"/>
</dbReference>
<proteinExistence type="predicted"/>
<reference evidence="8" key="1">
    <citation type="submission" date="2012-08" db="EMBL/GenBank/DDBJ databases">
        <title>The Genome Sequence of Wuchereria bancrofti.</title>
        <authorList>
            <person name="Nutman T.B."/>
            <person name="Fink D.L."/>
            <person name="Russ C."/>
            <person name="Young S."/>
            <person name="Zeng Q."/>
            <person name="Koehrsen M."/>
            <person name="Alvarado L."/>
            <person name="Berlin A."/>
            <person name="Chapman S.B."/>
            <person name="Chen Z."/>
            <person name="Freedman E."/>
            <person name="Gellesch M."/>
            <person name="Goldberg J."/>
            <person name="Griggs A."/>
            <person name="Gujja S."/>
            <person name="Heilman E.R."/>
            <person name="Heiman D."/>
            <person name="Hepburn T."/>
            <person name="Howarth C."/>
            <person name="Jen D."/>
            <person name="Larson L."/>
            <person name="Lewis B."/>
            <person name="Mehta T."/>
            <person name="Park D."/>
            <person name="Pearson M."/>
            <person name="Roberts A."/>
            <person name="Saif S."/>
            <person name="Shea T."/>
            <person name="Shenoy N."/>
            <person name="Sisk P."/>
            <person name="Stolte C."/>
            <person name="Sykes S."/>
            <person name="Walk T."/>
            <person name="White J."/>
            <person name="Yandava C."/>
            <person name="Haas B."/>
            <person name="Henn M.R."/>
            <person name="Nusbaum C."/>
            <person name="Birren B."/>
        </authorList>
    </citation>
    <scope>NUCLEOTIDE SEQUENCE [LARGE SCALE GENOMIC DNA]</scope>
    <source>
        <strain evidence="8">NA</strain>
    </source>
</reference>
<keyword evidence="1 5" id="KW-0479">Metal-binding</keyword>
<dbReference type="FunFam" id="2.10.230.10:FF:000001">
    <property type="entry name" value="DnaJ subfamily A member 2"/>
    <property type="match status" value="1"/>
</dbReference>
<dbReference type="InterPro" id="IPR044713">
    <property type="entry name" value="DNJA1/2-like"/>
</dbReference>
<organism evidence="7 8">
    <name type="scientific">Wuchereria bancrofti</name>
    <dbReference type="NCBI Taxonomy" id="6293"/>
    <lineage>
        <taxon>Eukaryota</taxon>
        <taxon>Metazoa</taxon>
        <taxon>Ecdysozoa</taxon>
        <taxon>Nematoda</taxon>
        <taxon>Chromadorea</taxon>
        <taxon>Rhabditida</taxon>
        <taxon>Spirurina</taxon>
        <taxon>Spiruromorpha</taxon>
        <taxon>Filarioidea</taxon>
        <taxon>Onchocercidae</taxon>
        <taxon>Wuchereria</taxon>
    </lineage>
</organism>
<dbReference type="PROSITE" id="PS51188">
    <property type="entry name" value="ZF_CR"/>
    <property type="match status" value="1"/>
</dbReference>
<dbReference type="InterPro" id="IPR036410">
    <property type="entry name" value="HSP_DnaJ_Cys-rich_dom_sf"/>
</dbReference>
<dbReference type="InterPro" id="IPR008971">
    <property type="entry name" value="HSP40/DnaJ_pept-bd"/>
</dbReference>
<gene>
    <name evidence="7" type="ORF">WUBG_19327</name>
</gene>
<sequence>MIHQLPVTLEQLYNGAVKKLKLSRNIVCPACGGIGGTKDCVIRCDSCKGRGVRIEITQIRPGMVQQMQSTCNVCEVKAK</sequence>
<accession>J9DJZ1</accession>
<dbReference type="InterPro" id="IPR001305">
    <property type="entry name" value="HSP_DnaJ_Cys-rich_dom"/>
</dbReference>
<feature type="zinc finger region" description="CR-type" evidence="5">
    <location>
        <begin position="15"/>
        <end position="79"/>
    </location>
</feature>
<dbReference type="PANTHER" id="PTHR43888">
    <property type="entry name" value="DNAJ-LIKE-2, ISOFORM A-RELATED"/>
    <property type="match status" value="1"/>
</dbReference>
<dbReference type="GO" id="GO:0008270">
    <property type="term" value="F:zinc ion binding"/>
    <property type="evidence" value="ECO:0007669"/>
    <property type="project" value="UniProtKB-KW"/>
</dbReference>
<evidence type="ECO:0000313" key="7">
    <source>
        <dbReference type="EMBL" id="EJW69766.1"/>
    </source>
</evidence>
<comment type="caution">
    <text evidence="7">The sequence shown here is derived from an EMBL/GenBank/DDBJ whole genome shotgun (WGS) entry which is preliminary data.</text>
</comment>
<dbReference type="Pfam" id="PF00684">
    <property type="entry name" value="DnaJ_CXXCXGXG"/>
    <property type="match status" value="1"/>
</dbReference>
<dbReference type="AlphaFoldDB" id="J9DJZ1"/>
<name>J9DJZ1_WUCBA</name>
<evidence type="ECO:0000256" key="3">
    <source>
        <dbReference type="ARBA" id="ARBA00022771"/>
    </source>
</evidence>
<evidence type="ECO:0000259" key="6">
    <source>
        <dbReference type="PROSITE" id="PS51188"/>
    </source>
</evidence>
<keyword evidence="4 5" id="KW-0862">Zinc</keyword>
<dbReference type="Proteomes" id="UP000004810">
    <property type="component" value="Unassembled WGS sequence"/>
</dbReference>